<protein>
    <submittedName>
        <fullName evidence="3">Uncharacterized protein</fullName>
    </submittedName>
</protein>
<dbReference type="EMBL" id="FNOW01000001">
    <property type="protein sequence ID" value="SDX33718.1"/>
    <property type="molecule type" value="Genomic_DNA"/>
</dbReference>
<keyword evidence="2" id="KW-0472">Membrane</keyword>
<keyword evidence="2" id="KW-0812">Transmembrane</keyword>
<gene>
    <name evidence="3" type="ORF">SAMN05421644_101130</name>
</gene>
<proteinExistence type="predicted"/>
<keyword evidence="4" id="KW-1185">Reference proteome</keyword>
<feature type="region of interest" description="Disordered" evidence="1">
    <location>
        <begin position="73"/>
        <end position="99"/>
    </location>
</feature>
<evidence type="ECO:0000313" key="4">
    <source>
        <dbReference type="Proteomes" id="UP000198672"/>
    </source>
</evidence>
<dbReference type="Proteomes" id="UP000198672">
    <property type="component" value="Unassembled WGS sequence"/>
</dbReference>
<evidence type="ECO:0000313" key="3">
    <source>
        <dbReference type="EMBL" id="SDX33718.1"/>
    </source>
</evidence>
<organism evidence="3 4">
    <name type="scientific">Allochromatium warmingii</name>
    <name type="common">Chromatium warmingii</name>
    <dbReference type="NCBI Taxonomy" id="61595"/>
    <lineage>
        <taxon>Bacteria</taxon>
        <taxon>Pseudomonadati</taxon>
        <taxon>Pseudomonadota</taxon>
        <taxon>Gammaproteobacteria</taxon>
        <taxon>Chromatiales</taxon>
        <taxon>Chromatiaceae</taxon>
        <taxon>Allochromatium</taxon>
    </lineage>
</organism>
<dbReference type="RefSeq" id="WP_091331478.1">
    <property type="nucleotide sequence ID" value="NZ_FNOW01000001.1"/>
</dbReference>
<evidence type="ECO:0000256" key="1">
    <source>
        <dbReference type="SAM" id="MobiDB-lite"/>
    </source>
</evidence>
<reference evidence="4" key="1">
    <citation type="submission" date="2016-10" db="EMBL/GenBank/DDBJ databases">
        <authorList>
            <person name="Varghese N."/>
            <person name="Submissions S."/>
        </authorList>
    </citation>
    <scope>NUCLEOTIDE SEQUENCE [LARGE SCALE GENOMIC DNA]</scope>
    <source>
        <strain evidence="4">DSM 173</strain>
    </source>
</reference>
<sequence length="141" mass="15219">MKFAAKRTWPDKAATWEHQDEANDAQAFASEFATLEQLTVDTEFVVMCKDGADQTAHYFRVAAVNPYQLEPATARSSAAPESATIAETKTPADDEEAAPVGMPNLSPVISMVFYMGKVAFIATAGIALMAVGISALRRFLE</sequence>
<dbReference type="OrthoDB" id="5767224at2"/>
<dbReference type="AlphaFoldDB" id="A0A1H3AWC3"/>
<accession>A0A1H3AWC3</accession>
<name>A0A1H3AWC3_ALLWA</name>
<dbReference type="STRING" id="61595.SAMN05421644_101130"/>
<feature type="transmembrane region" description="Helical" evidence="2">
    <location>
        <begin position="112"/>
        <end position="136"/>
    </location>
</feature>
<keyword evidence="2" id="KW-1133">Transmembrane helix</keyword>
<evidence type="ECO:0000256" key="2">
    <source>
        <dbReference type="SAM" id="Phobius"/>
    </source>
</evidence>